<dbReference type="NCBIfam" id="NF008742">
    <property type="entry name" value="PRK11770.1-4"/>
    <property type="match status" value="1"/>
</dbReference>
<keyword evidence="1" id="KW-0812">Transmembrane</keyword>
<dbReference type="InterPro" id="IPR052937">
    <property type="entry name" value="Inner_membrane_protein"/>
</dbReference>
<feature type="domain" description="Inner membrane component" evidence="2">
    <location>
        <begin position="78"/>
        <end position="128"/>
    </location>
</feature>
<keyword evidence="4" id="KW-1185">Reference proteome</keyword>
<dbReference type="NCBIfam" id="NF008740">
    <property type="entry name" value="PRK11770.1-2"/>
    <property type="match status" value="1"/>
</dbReference>
<dbReference type="InterPro" id="IPR031308">
    <property type="entry name" value="UCP028777"/>
</dbReference>
<dbReference type="NCBIfam" id="NF008741">
    <property type="entry name" value="PRK11770.1-3"/>
    <property type="match status" value="1"/>
</dbReference>
<dbReference type="Proteomes" id="UP000004662">
    <property type="component" value="Chromosome"/>
</dbReference>
<feature type="transmembrane region" description="Helical" evidence="1">
    <location>
        <begin position="75"/>
        <end position="93"/>
    </location>
</feature>
<gene>
    <name evidence="3" type="ORF">DFW101_0986</name>
</gene>
<dbReference type="RefSeq" id="WP_009180416.1">
    <property type="nucleotide sequence ID" value="NZ_CM001368.1"/>
</dbReference>
<feature type="domain" description="Inner membrane component" evidence="2">
    <location>
        <begin position="7"/>
        <end position="57"/>
    </location>
</feature>
<reference evidence="4" key="1">
    <citation type="journal article" date="2015" name="Genome Announc.">
        <title>High-Quality Draft Genome Sequence of Desulfovibrio carbinoliphilus FW-101-2B, an Organic Acid-Oxidizing Sulfate-Reducing Bacterium Isolated from Uranium(VI)-Contaminated Groundwater.</title>
        <authorList>
            <person name="Ramsay B.D."/>
            <person name="Hwang C."/>
            <person name="Woo H.L."/>
            <person name="Carroll S.L."/>
            <person name="Lucas S."/>
            <person name="Han J."/>
            <person name="Lapidus A.L."/>
            <person name="Cheng J.F."/>
            <person name="Goodwin L.A."/>
            <person name="Pitluck S."/>
            <person name="Peters L."/>
            <person name="Chertkov O."/>
            <person name="Held B."/>
            <person name="Detter J.C."/>
            <person name="Han C.S."/>
            <person name="Tapia R."/>
            <person name="Land M.L."/>
            <person name="Hauser L.J."/>
            <person name="Kyrpides N.C."/>
            <person name="Ivanova N.N."/>
            <person name="Mikhailova N."/>
            <person name="Pagani I."/>
            <person name="Woyke T."/>
            <person name="Arkin A.P."/>
            <person name="Dehal P."/>
            <person name="Chivian D."/>
            <person name="Criddle C.S."/>
            <person name="Wu W."/>
            <person name="Chakraborty R."/>
            <person name="Hazen T.C."/>
            <person name="Fields M.W."/>
        </authorList>
    </citation>
    <scope>NUCLEOTIDE SEQUENCE [LARGE SCALE GENOMIC DNA]</scope>
    <source>
        <strain evidence="4">FW-101-2B</strain>
    </source>
</reference>
<dbReference type="OrthoDB" id="3238663at2"/>
<dbReference type="PIRSF" id="PIRSF028777">
    <property type="entry name" value="UCP028777"/>
    <property type="match status" value="1"/>
</dbReference>
<keyword evidence="1" id="KW-1133">Transmembrane helix</keyword>
<feature type="transmembrane region" description="Helical" evidence="1">
    <location>
        <begin position="100"/>
        <end position="126"/>
    </location>
</feature>
<dbReference type="GO" id="GO:0005886">
    <property type="term" value="C:plasma membrane"/>
    <property type="evidence" value="ECO:0007669"/>
    <property type="project" value="TreeGrafter"/>
</dbReference>
<protein>
    <recommendedName>
        <fullName evidence="2">Inner membrane component domain-containing protein</fullName>
    </recommendedName>
</protein>
<dbReference type="EMBL" id="CM001368">
    <property type="protein sequence ID" value="EHJ47000.1"/>
    <property type="molecule type" value="Genomic_DNA"/>
</dbReference>
<accession>G7Q4D2</accession>
<evidence type="ECO:0000313" key="3">
    <source>
        <dbReference type="EMBL" id="EHJ47000.1"/>
    </source>
</evidence>
<dbReference type="Pfam" id="PF03733">
    <property type="entry name" value="YccF"/>
    <property type="match status" value="2"/>
</dbReference>
<dbReference type="PANTHER" id="PTHR42903">
    <property type="entry name" value="INNER MEMBRANE PROTEIN YCCF"/>
    <property type="match status" value="1"/>
</dbReference>
<dbReference type="STRING" id="694327.DFW101_0986"/>
<evidence type="ECO:0000256" key="1">
    <source>
        <dbReference type="SAM" id="Phobius"/>
    </source>
</evidence>
<evidence type="ECO:0000259" key="2">
    <source>
        <dbReference type="Pfam" id="PF03733"/>
    </source>
</evidence>
<dbReference type="InterPro" id="IPR005185">
    <property type="entry name" value="YccF"/>
</dbReference>
<dbReference type="PANTHER" id="PTHR42903:SF1">
    <property type="entry name" value="INNER MEMBRANE PROTEIN YCCF"/>
    <property type="match status" value="1"/>
</dbReference>
<dbReference type="HOGENOM" id="CLU_120384_2_0_7"/>
<feature type="transmembrane region" description="Helical" evidence="1">
    <location>
        <begin position="6"/>
        <end position="26"/>
    </location>
</feature>
<keyword evidence="1" id="KW-0472">Membrane</keyword>
<dbReference type="AlphaFoldDB" id="G7Q4D2"/>
<organism evidence="3 4">
    <name type="scientific">Solidesulfovibrio carbinoliphilus subsp. oakridgensis</name>
    <dbReference type="NCBI Taxonomy" id="694327"/>
    <lineage>
        <taxon>Bacteria</taxon>
        <taxon>Pseudomonadati</taxon>
        <taxon>Thermodesulfobacteriota</taxon>
        <taxon>Desulfovibrionia</taxon>
        <taxon>Desulfovibrionales</taxon>
        <taxon>Desulfovibrionaceae</taxon>
        <taxon>Solidesulfovibrio</taxon>
    </lineage>
</organism>
<dbReference type="eggNOG" id="COG3304">
    <property type="taxonomic scope" value="Bacteria"/>
</dbReference>
<proteinExistence type="predicted"/>
<name>G7Q4D2_9BACT</name>
<evidence type="ECO:0000313" key="4">
    <source>
        <dbReference type="Proteomes" id="UP000004662"/>
    </source>
</evidence>
<sequence>MQPVNFLMNILWLILGGLWMGIGWYLAGVVMAITIIGLPWTRACFVLGNLSFWPFGKEVVDRRHVSGEDLGTGPLGFLGNIIWFVLAGVWLAIGHLTAAVANFVTIIGIPFALQHLKLALLALAPIGKTVVDKSY</sequence>